<dbReference type="PANTHER" id="PTHR34790:SF1">
    <property type="entry name" value="PHOTOSYSTEM II CORE COMPLEX PROTEINS PSBY, CHLOROPLASTIC"/>
    <property type="match status" value="1"/>
</dbReference>
<keyword evidence="5" id="KW-0793">Thylakoid</keyword>
<accession>A0AAP0GM89</accession>
<feature type="transmembrane region" description="Helical" evidence="8">
    <location>
        <begin position="166"/>
        <end position="183"/>
    </location>
</feature>
<organism evidence="9 10">
    <name type="scientific">Deinandra increscens subsp. villosa</name>
    <dbReference type="NCBI Taxonomy" id="3103831"/>
    <lineage>
        <taxon>Eukaryota</taxon>
        <taxon>Viridiplantae</taxon>
        <taxon>Streptophyta</taxon>
        <taxon>Embryophyta</taxon>
        <taxon>Tracheophyta</taxon>
        <taxon>Spermatophyta</taxon>
        <taxon>Magnoliopsida</taxon>
        <taxon>eudicotyledons</taxon>
        <taxon>Gunneridae</taxon>
        <taxon>Pentapetalae</taxon>
        <taxon>asterids</taxon>
        <taxon>campanulids</taxon>
        <taxon>Asterales</taxon>
        <taxon>Asteraceae</taxon>
        <taxon>Asteroideae</taxon>
        <taxon>Heliantheae alliance</taxon>
        <taxon>Madieae</taxon>
        <taxon>Madiinae</taxon>
        <taxon>Deinandra</taxon>
    </lineage>
</organism>
<dbReference type="GO" id="GO:0009534">
    <property type="term" value="C:chloroplast thylakoid"/>
    <property type="evidence" value="ECO:0007669"/>
    <property type="project" value="TreeGrafter"/>
</dbReference>
<dbReference type="GO" id="GO:0009523">
    <property type="term" value="C:photosystem II"/>
    <property type="evidence" value="ECO:0007669"/>
    <property type="project" value="UniProtKB-KW"/>
</dbReference>
<evidence type="ECO:0000256" key="8">
    <source>
        <dbReference type="SAM" id="Phobius"/>
    </source>
</evidence>
<reference evidence="9 10" key="1">
    <citation type="submission" date="2024-04" db="EMBL/GenBank/DDBJ databases">
        <title>The reference genome of an endangered Asteraceae, Deinandra increscens subsp. villosa, native to the Central Coast of California.</title>
        <authorList>
            <person name="Guilliams M."/>
            <person name="Hasenstab-Lehman K."/>
            <person name="Meyer R."/>
            <person name="Mcevoy S."/>
        </authorList>
    </citation>
    <scope>NUCLEOTIDE SEQUENCE [LARGE SCALE GENOMIC DNA]</scope>
    <source>
        <tissue evidence="9">Leaf</tissue>
    </source>
</reference>
<dbReference type="EMBL" id="JBCNJP010000027">
    <property type="protein sequence ID" value="KAK9052710.1"/>
    <property type="molecule type" value="Genomic_DNA"/>
</dbReference>
<proteinExistence type="inferred from homology"/>
<dbReference type="Proteomes" id="UP001408789">
    <property type="component" value="Unassembled WGS sequence"/>
</dbReference>
<evidence type="ECO:0000256" key="3">
    <source>
        <dbReference type="ARBA" id="ARBA00022692"/>
    </source>
</evidence>
<dbReference type="PANTHER" id="PTHR34790">
    <property type="entry name" value="PHOTOSYSTEM II CORE COMPLEX PROTEINS PSBY, CHLOROPLASTIC"/>
    <property type="match status" value="1"/>
</dbReference>
<evidence type="ECO:0000256" key="2">
    <source>
        <dbReference type="ARBA" id="ARBA00022531"/>
    </source>
</evidence>
<protein>
    <recommendedName>
        <fullName evidence="11">Photosystem II core complex proteins psbY</fullName>
    </recommendedName>
</protein>
<evidence type="ECO:0008006" key="11">
    <source>
        <dbReference type="Google" id="ProtNLM"/>
    </source>
</evidence>
<dbReference type="InterPro" id="IPR009388">
    <property type="entry name" value="PSII_PsbY"/>
</dbReference>
<feature type="transmembrane region" description="Helical" evidence="8">
    <location>
        <begin position="87"/>
        <end position="106"/>
    </location>
</feature>
<dbReference type="Pfam" id="PF06298">
    <property type="entry name" value="PsbY"/>
    <property type="match status" value="2"/>
</dbReference>
<keyword evidence="3 8" id="KW-0812">Transmembrane</keyword>
<evidence type="ECO:0000313" key="9">
    <source>
        <dbReference type="EMBL" id="KAK9052710.1"/>
    </source>
</evidence>
<gene>
    <name evidence="9" type="ORF">SSX86_029340</name>
</gene>
<dbReference type="InterPro" id="IPR038760">
    <property type="entry name" value="PsbY_plant"/>
</dbReference>
<evidence type="ECO:0000256" key="1">
    <source>
        <dbReference type="ARBA" id="ARBA00004370"/>
    </source>
</evidence>
<evidence type="ECO:0000256" key="6">
    <source>
        <dbReference type="ARBA" id="ARBA00023136"/>
    </source>
</evidence>
<evidence type="ECO:0000256" key="7">
    <source>
        <dbReference type="ARBA" id="ARBA00023276"/>
    </source>
</evidence>
<dbReference type="GO" id="GO:0030145">
    <property type="term" value="F:manganese ion binding"/>
    <property type="evidence" value="ECO:0007669"/>
    <property type="project" value="InterPro"/>
</dbReference>
<dbReference type="GO" id="GO:0045454">
    <property type="term" value="P:cell redox homeostasis"/>
    <property type="evidence" value="ECO:0007669"/>
    <property type="project" value="TreeGrafter"/>
</dbReference>
<comment type="caution">
    <text evidence="9">The sequence shown here is derived from an EMBL/GenBank/DDBJ whole genome shotgun (WGS) entry which is preliminary data.</text>
</comment>
<evidence type="ECO:0000256" key="4">
    <source>
        <dbReference type="ARBA" id="ARBA00022989"/>
    </source>
</evidence>
<dbReference type="GO" id="GO:0015979">
    <property type="term" value="P:photosynthesis"/>
    <property type="evidence" value="ECO:0007669"/>
    <property type="project" value="UniProtKB-KW"/>
</dbReference>
<comment type="subcellular location">
    <subcellularLocation>
        <location evidence="1">Membrane</location>
    </subcellularLocation>
</comment>
<keyword evidence="6 8" id="KW-0472">Membrane</keyword>
<dbReference type="HAMAP" id="MF_00717">
    <property type="entry name" value="PSII_PsbY"/>
    <property type="match status" value="1"/>
</dbReference>
<keyword evidence="10" id="KW-1185">Reference proteome</keyword>
<name>A0AAP0GM89_9ASTR</name>
<keyword evidence="2" id="KW-0602">Photosynthesis</keyword>
<keyword evidence="7" id="KW-0604">Photosystem II</keyword>
<evidence type="ECO:0000256" key="5">
    <source>
        <dbReference type="ARBA" id="ARBA00023078"/>
    </source>
</evidence>
<evidence type="ECO:0000313" key="10">
    <source>
        <dbReference type="Proteomes" id="UP001408789"/>
    </source>
</evidence>
<keyword evidence="4 8" id="KW-1133">Transmembrane helix</keyword>
<feature type="transmembrane region" description="Helical" evidence="8">
    <location>
        <begin position="118"/>
        <end position="139"/>
    </location>
</feature>
<sequence length="195" mass="19934">MAATLSTTMATMLNAKCMTSGKPSKPLPTKPISLLSLPTKPFSSSNSTTISLAGTAVAGAIFSTLSSCDPAFAAQQLADIAEGDNRGIALLLPLVPAIAWVLYNIFQPAVNQINRMRTKGVVVGLGVGGGLAASSGFFATPEAAAGEIAAVAEAAAAAANDNRGQLLLIVIAPAILWVLYNILQPALNQINKMRS</sequence>
<dbReference type="AlphaFoldDB" id="A0AAP0GM89"/>